<dbReference type="GO" id="GO:0003723">
    <property type="term" value="F:RNA binding"/>
    <property type="evidence" value="ECO:0007669"/>
    <property type="project" value="InterPro"/>
</dbReference>
<gene>
    <name evidence="3" type="ORF">AX774_g6140</name>
</gene>
<dbReference type="GO" id="GO:0005737">
    <property type="term" value="C:cytoplasm"/>
    <property type="evidence" value="ECO:0007669"/>
    <property type="project" value="TreeGrafter"/>
</dbReference>
<reference evidence="4" key="1">
    <citation type="submission" date="2017-01" db="EMBL/GenBank/DDBJ databases">
        <authorList>
            <person name="Wang Y."/>
            <person name="White M."/>
            <person name="Kvist S."/>
            <person name="Moncalvo J.-M."/>
        </authorList>
    </citation>
    <scope>NUCLEOTIDE SEQUENCE [LARGE SCALE GENOMIC DNA]</scope>
    <source>
        <strain evidence="4">COL-18-3</strain>
    </source>
</reference>
<dbReference type="PANTHER" id="PTHR12299:SF17">
    <property type="entry name" value="AT19571P-RELATED"/>
    <property type="match status" value="1"/>
</dbReference>
<dbReference type="InterPro" id="IPR006861">
    <property type="entry name" value="HABP4_PAIRBP1-bd"/>
</dbReference>
<dbReference type="InterPro" id="IPR039764">
    <property type="entry name" value="HABP4/SERBP1-like"/>
</dbReference>
<comment type="caution">
    <text evidence="3">The sequence shown here is derived from an EMBL/GenBank/DDBJ whole genome shotgun (WGS) entry which is preliminary data.</text>
</comment>
<dbReference type="Proteomes" id="UP000188320">
    <property type="component" value="Unassembled WGS sequence"/>
</dbReference>
<dbReference type="EMBL" id="LSSK01001193">
    <property type="protein sequence ID" value="OMH80420.1"/>
    <property type="molecule type" value="Genomic_DNA"/>
</dbReference>
<evidence type="ECO:0000259" key="2">
    <source>
        <dbReference type="SMART" id="SM01233"/>
    </source>
</evidence>
<evidence type="ECO:0000313" key="4">
    <source>
        <dbReference type="Proteomes" id="UP000188320"/>
    </source>
</evidence>
<keyword evidence="4" id="KW-1185">Reference proteome</keyword>
<name>A0A1R1PHG6_ZANCU</name>
<proteinExistence type="predicted"/>
<evidence type="ECO:0000313" key="3">
    <source>
        <dbReference type="EMBL" id="OMH80420.1"/>
    </source>
</evidence>
<feature type="compositionally biased region" description="Basic and acidic residues" evidence="1">
    <location>
        <begin position="113"/>
        <end position="130"/>
    </location>
</feature>
<accession>A0A1R1PHG6</accession>
<feature type="compositionally biased region" description="Basic and acidic residues" evidence="1">
    <location>
        <begin position="147"/>
        <end position="160"/>
    </location>
</feature>
<evidence type="ECO:0000256" key="1">
    <source>
        <dbReference type="SAM" id="MobiDB-lite"/>
    </source>
</evidence>
<feature type="compositionally biased region" description="Basic and acidic residues" evidence="1">
    <location>
        <begin position="255"/>
        <end position="270"/>
    </location>
</feature>
<dbReference type="GO" id="GO:0005634">
    <property type="term" value="C:nucleus"/>
    <property type="evidence" value="ECO:0007669"/>
    <property type="project" value="TreeGrafter"/>
</dbReference>
<dbReference type="AlphaFoldDB" id="A0A1R1PHG6"/>
<organism evidence="3 4">
    <name type="scientific">Zancudomyces culisetae</name>
    <name type="common">Gut fungus</name>
    <name type="synonym">Smittium culisetae</name>
    <dbReference type="NCBI Taxonomy" id="1213189"/>
    <lineage>
        <taxon>Eukaryota</taxon>
        <taxon>Fungi</taxon>
        <taxon>Fungi incertae sedis</taxon>
        <taxon>Zoopagomycota</taxon>
        <taxon>Kickxellomycotina</taxon>
        <taxon>Harpellomycetes</taxon>
        <taxon>Harpellales</taxon>
        <taxon>Legeriomycetaceae</taxon>
        <taxon>Zancudomyces</taxon>
    </lineage>
</organism>
<feature type="region of interest" description="Disordered" evidence="1">
    <location>
        <begin position="147"/>
        <end position="177"/>
    </location>
</feature>
<dbReference type="OrthoDB" id="5390558at2759"/>
<feature type="region of interest" description="Disordered" evidence="1">
    <location>
        <begin position="226"/>
        <end position="293"/>
    </location>
</feature>
<sequence>MSSSTATRNPFELLQDDVQDAEVNFAVKASKDKKAKPTETKPVKAAPEAPKSVAGGQRRPQGGNRDAAYRGGDRARPAVREGVERPAPRGGDSRGFRGKSGRGGRGGAAGSRRPFDRHSATGLEDSEKKTRVGWLGEDSALVKDQSEAAALAKEESKDVAADQEAAEVPAAEVDTTKTLEEYRKEQTKVVAPLAESKDVRKANEGGIDSKVLKASSVLVRSEEDFFAAKTSSKAKKASKQQREKVPFELPTHFAAPERPRRGGKRDEKPRSRTQRPRGTGLNVNDTSAFPSLS</sequence>
<feature type="compositionally biased region" description="Basic and acidic residues" evidence="1">
    <location>
        <begin position="67"/>
        <end position="95"/>
    </location>
</feature>
<dbReference type="SMART" id="SM01233">
    <property type="entry name" value="HABP4_PAI-RBP1"/>
    <property type="match status" value="1"/>
</dbReference>
<feature type="compositionally biased region" description="Low complexity" evidence="1">
    <location>
        <begin position="162"/>
        <end position="173"/>
    </location>
</feature>
<dbReference type="Gene3D" id="6.10.140.1040">
    <property type="match status" value="1"/>
</dbReference>
<protein>
    <recommendedName>
        <fullName evidence="2">Hyaluronan/mRNA-binding protein domain-containing protein</fullName>
    </recommendedName>
</protein>
<feature type="compositionally biased region" description="Basic and acidic residues" evidence="1">
    <location>
        <begin position="29"/>
        <end position="42"/>
    </location>
</feature>
<feature type="compositionally biased region" description="Polar residues" evidence="1">
    <location>
        <begin position="281"/>
        <end position="293"/>
    </location>
</feature>
<feature type="region of interest" description="Disordered" evidence="1">
    <location>
        <begin position="28"/>
        <end position="131"/>
    </location>
</feature>
<feature type="domain" description="Hyaluronan/mRNA-binding protein" evidence="2">
    <location>
        <begin position="111"/>
        <end position="205"/>
    </location>
</feature>
<dbReference type="PANTHER" id="PTHR12299">
    <property type="entry name" value="HYALURONIC ACID-BINDING PROTEIN 4"/>
    <property type="match status" value="1"/>
</dbReference>